<feature type="domain" description="Galactose-1-phosphate uridyl transferase N-terminal" evidence="9">
    <location>
        <begin position="3"/>
        <end position="169"/>
    </location>
</feature>
<dbReference type="GO" id="GO:0008108">
    <property type="term" value="F:UDP-glucose:hexose-1-phosphate uridylyltransferase activity"/>
    <property type="evidence" value="ECO:0007669"/>
    <property type="project" value="InterPro"/>
</dbReference>
<feature type="domain" description="Galactose-1-phosphate uridyl transferase C-terminal" evidence="10">
    <location>
        <begin position="184"/>
        <end position="304"/>
    </location>
</feature>
<dbReference type="UniPathway" id="UPA00214"/>
<feature type="binding site" evidence="8">
    <location>
        <position position="162"/>
    </location>
    <ligand>
        <name>Zn(2+)</name>
        <dbReference type="ChEBI" id="CHEBI:29105"/>
    </ligand>
</feature>
<keyword evidence="5 8" id="KW-0862">Zinc</keyword>
<evidence type="ECO:0000256" key="2">
    <source>
        <dbReference type="ARBA" id="ARBA00022679"/>
    </source>
</evidence>
<dbReference type="GO" id="GO:0008270">
    <property type="term" value="F:zinc ion binding"/>
    <property type="evidence" value="ECO:0007669"/>
    <property type="project" value="InterPro"/>
</dbReference>
<evidence type="ECO:0000256" key="6">
    <source>
        <dbReference type="ARBA" id="ARBA00023277"/>
    </source>
</evidence>
<dbReference type="GO" id="GO:0006012">
    <property type="term" value="P:galactose metabolic process"/>
    <property type="evidence" value="ECO:0007669"/>
    <property type="project" value="UniProtKB-UniPathway"/>
</dbReference>
<dbReference type="AlphaFoldDB" id="A0A6V8MLH6"/>
<dbReference type="Pfam" id="PF02744">
    <property type="entry name" value="GalP_UDP_tr_C"/>
    <property type="match status" value="1"/>
</dbReference>
<sequence length="344" mass="39738">MSELRWDPLKQHWVIIATDRGRRPRDFQVEPETGTVTNCPFCYGNEDKTPPEIFAIRPEGEPNQANWRVRVIPNKFPALRIEGDLKTRGYGPYDVMEGIGAHEVIIETPDHDRQLADLSLPEITDVLIAYRTRILDLRGDPRFRYLVLFKNHGRRAGSPISHSHSQLIAVPLTPPVAATELRVCQEFYEAKERCIFCDVVQFEIAEGVRVVREFGNFVTVTPYASCFPFELRLYPKRHSYDFALLGDAELMELAQALKDMLCRVKRVLRDPPYNFILHTAPPRQQRLGKPEYWGSIEYDYHWHIELVPRLTQIAGFEWGTGFYINPTSPEDAAVFLREVELDLA</sequence>
<dbReference type="InterPro" id="IPR053177">
    <property type="entry name" value="ADP-glucose_phosphorylase"/>
</dbReference>
<dbReference type="PANTHER" id="PTHR42763:SF1">
    <property type="entry name" value="UDP-GLUCOSE--HEXOSE-1-PHOSPHATE URIDYLYLTRANSFERASE"/>
    <property type="match status" value="1"/>
</dbReference>
<comment type="similarity">
    <text evidence="1">Belongs to the galactose-1-phosphate uridylyltransferase type 1 family.</text>
</comment>
<dbReference type="InterPro" id="IPR005849">
    <property type="entry name" value="GalP_Utransf_N"/>
</dbReference>
<dbReference type="RefSeq" id="WP_183355666.1">
    <property type="nucleotide sequence ID" value="NZ_BLXX01000011.1"/>
</dbReference>
<keyword evidence="2 11" id="KW-0808">Transferase</keyword>
<gene>
    <name evidence="11" type="primary">galT</name>
    <name evidence="11" type="ORF">GMST_31810</name>
</gene>
<dbReference type="Gene3D" id="3.30.428.10">
    <property type="entry name" value="HIT-like"/>
    <property type="match status" value="2"/>
</dbReference>
<accession>A0A6V8MLH6</accession>
<evidence type="ECO:0000256" key="8">
    <source>
        <dbReference type="PIRSR" id="PIRSR000808-3"/>
    </source>
</evidence>
<evidence type="ECO:0000256" key="3">
    <source>
        <dbReference type="ARBA" id="ARBA00022695"/>
    </source>
</evidence>
<evidence type="ECO:0000256" key="4">
    <source>
        <dbReference type="ARBA" id="ARBA00022723"/>
    </source>
</evidence>
<feature type="binding site" evidence="8">
    <location>
        <position position="111"/>
    </location>
    <ligand>
        <name>Zn(2+)</name>
        <dbReference type="ChEBI" id="CHEBI:29105"/>
    </ligand>
</feature>
<comment type="cofactor">
    <cofactor evidence="8">
        <name>Zn(2+)</name>
        <dbReference type="ChEBI" id="CHEBI:29105"/>
    </cofactor>
    <text evidence="8">Binds 1 zinc ion per subunit.</text>
</comment>
<proteinExistence type="inferred from homology"/>
<evidence type="ECO:0000313" key="12">
    <source>
        <dbReference type="Proteomes" id="UP000556026"/>
    </source>
</evidence>
<dbReference type="Proteomes" id="UP000556026">
    <property type="component" value="Unassembled WGS sequence"/>
</dbReference>
<comment type="caution">
    <text evidence="11">The sequence shown here is derived from an EMBL/GenBank/DDBJ whole genome shotgun (WGS) entry which is preliminary data.</text>
</comment>
<evidence type="ECO:0000259" key="10">
    <source>
        <dbReference type="Pfam" id="PF02744"/>
    </source>
</evidence>
<keyword evidence="3 11" id="KW-0548">Nucleotidyltransferase</keyword>
<protein>
    <submittedName>
        <fullName evidence="11">Galactose-1-phosphate uridylyltransferase</fullName>
    </submittedName>
</protein>
<dbReference type="PANTHER" id="PTHR42763">
    <property type="entry name" value="ADP-GLUCOSE PHOSPHORYLASE"/>
    <property type="match status" value="1"/>
</dbReference>
<dbReference type="SUPFAM" id="SSF54197">
    <property type="entry name" value="HIT-like"/>
    <property type="match status" value="2"/>
</dbReference>
<feature type="binding site" evidence="8">
    <location>
        <position position="42"/>
    </location>
    <ligand>
        <name>Zn(2+)</name>
        <dbReference type="ChEBI" id="CHEBI:29105"/>
    </ligand>
</feature>
<reference evidence="12" key="1">
    <citation type="submission" date="2020-06" db="EMBL/GenBank/DDBJ databases">
        <title>Draft genomic sequence of Geomonas sp. Red330.</title>
        <authorList>
            <person name="Itoh H."/>
            <person name="Zhenxing X."/>
            <person name="Ushijima N."/>
            <person name="Masuda Y."/>
            <person name="Shiratori Y."/>
            <person name="Senoo K."/>
        </authorList>
    </citation>
    <scope>NUCLEOTIDE SEQUENCE [LARGE SCALE GENOMIC DNA]</scope>
    <source>
        <strain evidence="12">Red330</strain>
    </source>
</reference>
<dbReference type="InterPro" id="IPR036265">
    <property type="entry name" value="HIT-like_sf"/>
</dbReference>
<keyword evidence="12" id="KW-1185">Reference proteome</keyword>
<evidence type="ECO:0000256" key="5">
    <source>
        <dbReference type="ARBA" id="ARBA00022833"/>
    </source>
</evidence>
<organism evidence="11 12">
    <name type="scientific">Geomonas silvestris</name>
    <dbReference type="NCBI Taxonomy" id="2740184"/>
    <lineage>
        <taxon>Bacteria</taxon>
        <taxon>Pseudomonadati</taxon>
        <taxon>Thermodesulfobacteriota</taxon>
        <taxon>Desulfuromonadia</taxon>
        <taxon>Geobacterales</taxon>
        <taxon>Geobacteraceae</taxon>
        <taxon>Geomonas</taxon>
    </lineage>
</organism>
<dbReference type="PIRSF" id="PIRSF000808">
    <property type="entry name" value="GalT"/>
    <property type="match status" value="1"/>
</dbReference>
<dbReference type="CDD" id="cd00608">
    <property type="entry name" value="GalT"/>
    <property type="match status" value="1"/>
</dbReference>
<keyword evidence="6" id="KW-0119">Carbohydrate metabolism</keyword>
<dbReference type="EMBL" id="BLXX01000011">
    <property type="protein sequence ID" value="GFO60856.1"/>
    <property type="molecule type" value="Genomic_DNA"/>
</dbReference>
<dbReference type="InterPro" id="IPR001937">
    <property type="entry name" value="GalP_UDPtransf1"/>
</dbReference>
<evidence type="ECO:0000256" key="1">
    <source>
        <dbReference type="ARBA" id="ARBA00010951"/>
    </source>
</evidence>
<evidence type="ECO:0000256" key="7">
    <source>
        <dbReference type="PIRSR" id="PIRSR000808-1"/>
    </source>
</evidence>
<name>A0A6V8MLH6_9BACT</name>
<evidence type="ECO:0000259" key="9">
    <source>
        <dbReference type="Pfam" id="PF01087"/>
    </source>
</evidence>
<dbReference type="Pfam" id="PF01087">
    <property type="entry name" value="GalP_UDP_transf"/>
    <property type="match status" value="1"/>
</dbReference>
<dbReference type="InterPro" id="IPR005850">
    <property type="entry name" value="GalP_Utransf_C"/>
</dbReference>
<evidence type="ECO:0000313" key="11">
    <source>
        <dbReference type="EMBL" id="GFO60856.1"/>
    </source>
</evidence>
<feature type="active site" description="Tele-UMP-histidine intermediate" evidence="7">
    <location>
        <position position="164"/>
    </location>
</feature>
<keyword evidence="4 8" id="KW-0479">Metal-binding</keyword>
<feature type="binding site" evidence="8">
    <location>
        <position position="39"/>
    </location>
    <ligand>
        <name>Zn(2+)</name>
        <dbReference type="ChEBI" id="CHEBI:29105"/>
    </ligand>
</feature>